<proteinExistence type="predicted"/>
<protein>
    <submittedName>
        <fullName evidence="2">DUF4432 domain-containing protein</fullName>
    </submittedName>
</protein>
<dbReference type="InterPro" id="IPR014718">
    <property type="entry name" value="GH-type_carb-bd"/>
</dbReference>
<dbReference type="Gene3D" id="2.70.98.10">
    <property type="match status" value="1"/>
</dbReference>
<dbReference type="OrthoDB" id="9791280at2"/>
<keyword evidence="3" id="KW-1185">Reference proteome</keyword>
<accession>A0A2P7SJK0</accession>
<dbReference type="AlphaFoldDB" id="A0A2P7SJK0"/>
<evidence type="ECO:0000313" key="3">
    <source>
        <dbReference type="Proteomes" id="UP000241229"/>
    </source>
</evidence>
<evidence type="ECO:0000313" key="2">
    <source>
        <dbReference type="EMBL" id="PSJ62663.1"/>
    </source>
</evidence>
<evidence type="ECO:0000256" key="1">
    <source>
        <dbReference type="SAM" id="MobiDB-lite"/>
    </source>
</evidence>
<dbReference type="EMBL" id="PXYK01000006">
    <property type="protein sequence ID" value="PSJ62663.1"/>
    <property type="molecule type" value="Genomic_DNA"/>
</dbReference>
<dbReference type="GO" id="GO:0030246">
    <property type="term" value="F:carbohydrate binding"/>
    <property type="evidence" value="ECO:0007669"/>
    <property type="project" value="InterPro"/>
</dbReference>
<name>A0A2P7SJK0_9HYPH</name>
<dbReference type="InterPro" id="IPR027839">
    <property type="entry name" value="DUF4432"/>
</dbReference>
<dbReference type="Proteomes" id="UP000241229">
    <property type="component" value="Unassembled WGS sequence"/>
</dbReference>
<organism evidence="2 3">
    <name type="scientific">Kumtagia ephedrae</name>
    <dbReference type="NCBI Taxonomy" id="2116701"/>
    <lineage>
        <taxon>Bacteria</taxon>
        <taxon>Pseudomonadati</taxon>
        <taxon>Pseudomonadota</taxon>
        <taxon>Alphaproteobacteria</taxon>
        <taxon>Hyphomicrobiales</taxon>
        <taxon>Phyllobacteriaceae</taxon>
        <taxon>Kumtagia</taxon>
    </lineage>
</organism>
<reference evidence="2 3" key="1">
    <citation type="submission" date="2018-03" db="EMBL/GenBank/DDBJ databases">
        <title>The draft genome of Mesorhizobium sp. 6GN-30.</title>
        <authorList>
            <person name="Liu L."/>
            <person name="Li L."/>
            <person name="Wang T."/>
            <person name="Zhang X."/>
            <person name="Liang L."/>
        </authorList>
    </citation>
    <scope>NUCLEOTIDE SEQUENCE [LARGE SCALE GENOMIC DNA]</scope>
    <source>
        <strain evidence="2 3">6GN30</strain>
    </source>
</reference>
<dbReference type="CDD" id="cd09023">
    <property type="entry name" value="Aldose_epim_Ec_c4013"/>
    <property type="match status" value="1"/>
</dbReference>
<sequence>MVTLYGQTLTRRQVAERSGMLSQFAGVRLMTLGDGVERGIRMLEFRTGSGLRFTALLDRALDIADCDYKGQAIGWHSPSGFRHPGLHEYEGEDGLAWARSFSGLLLTCGLDHILGGQEVAADSYNYPGKTSVRHSLHGRVSTIPARLTGYGESWDGDRCVLWAEGVVQQSAVFGEDLHLHRRIEADVGGSEIRISDRVVNHGFSRTPHMYFYHVNVSHPLVDEGARYVAPVKEVLWAAHAGDAYRAQGVGYRTLPAPKLGFREQVWQHELGADAGGLVPVAVVNDRIGLGFEVVTRKDQLPCMYQWQNFQAGQYAMGIEPSTHHVLGNNAARERGEMIWLEHDEQRTYEATFRVLDGAAEIAAAEKRIAAIARQPEEDFPAPSGRFPALAGGSRR</sequence>
<comment type="caution">
    <text evidence="2">The sequence shown here is derived from an EMBL/GenBank/DDBJ whole genome shotgun (WGS) entry which is preliminary data.</text>
</comment>
<gene>
    <name evidence="2" type="ORF">C7I84_08690</name>
</gene>
<dbReference type="RefSeq" id="WP_106771764.1">
    <property type="nucleotide sequence ID" value="NZ_PXYK01000006.1"/>
</dbReference>
<feature type="region of interest" description="Disordered" evidence="1">
    <location>
        <begin position="373"/>
        <end position="395"/>
    </location>
</feature>
<dbReference type="Pfam" id="PF14486">
    <property type="entry name" value="DUF4432"/>
    <property type="match status" value="1"/>
</dbReference>